<accession>A0A559KD56</accession>
<evidence type="ECO:0000313" key="1">
    <source>
        <dbReference type="EMBL" id="TVY10054.1"/>
    </source>
</evidence>
<comment type="caution">
    <text evidence="1">The sequence shown here is derived from an EMBL/GenBank/DDBJ whole genome shotgun (WGS) entry which is preliminary data.</text>
</comment>
<dbReference type="RefSeq" id="WP_144846074.1">
    <property type="nucleotide sequence ID" value="NZ_VNJI01000010.1"/>
</dbReference>
<name>A0A559KD56_9BACL</name>
<keyword evidence="2" id="KW-1185">Reference proteome</keyword>
<dbReference type="EMBL" id="VNJI01000010">
    <property type="protein sequence ID" value="TVY10054.1"/>
    <property type="molecule type" value="Genomic_DNA"/>
</dbReference>
<dbReference type="OrthoDB" id="2624333at2"/>
<dbReference type="Proteomes" id="UP000317036">
    <property type="component" value="Unassembled WGS sequence"/>
</dbReference>
<evidence type="ECO:0000313" key="2">
    <source>
        <dbReference type="Proteomes" id="UP000317036"/>
    </source>
</evidence>
<reference evidence="1 2" key="1">
    <citation type="submission" date="2019-07" db="EMBL/GenBank/DDBJ databases">
        <authorList>
            <person name="Kim J."/>
        </authorList>
    </citation>
    <scope>NUCLEOTIDE SEQUENCE [LARGE SCALE GENOMIC DNA]</scope>
    <source>
        <strain evidence="1 2">JC52</strain>
    </source>
</reference>
<organism evidence="1 2">
    <name type="scientific">Paenibacillus cremeus</name>
    <dbReference type="NCBI Taxonomy" id="2163881"/>
    <lineage>
        <taxon>Bacteria</taxon>
        <taxon>Bacillati</taxon>
        <taxon>Bacillota</taxon>
        <taxon>Bacilli</taxon>
        <taxon>Bacillales</taxon>
        <taxon>Paenibacillaceae</taxon>
        <taxon>Paenibacillus</taxon>
    </lineage>
</organism>
<sequence>MKIKFYTTLQVNVPEIIKDCDVLISEEELFSDIKSIVELWAEQRLLEDGWPVPNVSQTIREYLIDNGSISERKYF</sequence>
<proteinExistence type="predicted"/>
<dbReference type="AlphaFoldDB" id="A0A559KD56"/>
<protein>
    <submittedName>
        <fullName evidence="1">Uncharacterized protein</fullName>
    </submittedName>
</protein>
<gene>
    <name evidence="1" type="ORF">FPZ49_10035</name>
</gene>